<dbReference type="Proteomes" id="UP001296104">
    <property type="component" value="Unassembled WGS sequence"/>
</dbReference>
<name>A0AAI8Z373_9PEZI</name>
<protein>
    <submittedName>
        <fullName evidence="2">Uncharacterized protein</fullName>
    </submittedName>
</protein>
<keyword evidence="3" id="KW-1185">Reference proteome</keyword>
<comment type="caution">
    <text evidence="2">The sequence shown here is derived from an EMBL/GenBank/DDBJ whole genome shotgun (WGS) entry which is preliminary data.</text>
</comment>
<organism evidence="2 3">
    <name type="scientific">Lecanosticta acicola</name>
    <dbReference type="NCBI Taxonomy" id="111012"/>
    <lineage>
        <taxon>Eukaryota</taxon>
        <taxon>Fungi</taxon>
        <taxon>Dikarya</taxon>
        <taxon>Ascomycota</taxon>
        <taxon>Pezizomycotina</taxon>
        <taxon>Dothideomycetes</taxon>
        <taxon>Dothideomycetidae</taxon>
        <taxon>Mycosphaerellales</taxon>
        <taxon>Mycosphaerellaceae</taxon>
        <taxon>Lecanosticta</taxon>
    </lineage>
</organism>
<evidence type="ECO:0000313" key="3">
    <source>
        <dbReference type="Proteomes" id="UP001296104"/>
    </source>
</evidence>
<sequence>MCIITDHVERKVSENVRDLLGGKFGSSKVMLLPLFDLLPVLSGLASATLGRLSCLDGIATLNMDESVKEGASFPPFVEMLFDVLWDGAAAESRSKASIWSTLLAEIGLGLKHFIKHSGSMWTDKACKFAETQMFGAAADNHHSGDQENYNLRMSLTGDKVTLESGVLDEEYVSKHKAMMDAKDAADAAVKASKTYRSHEGDAEPPAITEWKRLRAQRAAENKAKAAANANDEPSSTKAPLANNIPMKDGESQHEELPKSSDSDSGFCTCW</sequence>
<proteinExistence type="predicted"/>
<dbReference type="EMBL" id="CAVMBE010000054">
    <property type="protein sequence ID" value="CAK4031830.1"/>
    <property type="molecule type" value="Genomic_DNA"/>
</dbReference>
<evidence type="ECO:0000256" key="1">
    <source>
        <dbReference type="SAM" id="MobiDB-lite"/>
    </source>
</evidence>
<accession>A0AAI8Z373</accession>
<feature type="compositionally biased region" description="Basic and acidic residues" evidence="1">
    <location>
        <begin position="247"/>
        <end position="261"/>
    </location>
</feature>
<gene>
    <name evidence="2" type="ORF">LECACI_7A006988</name>
</gene>
<feature type="region of interest" description="Disordered" evidence="1">
    <location>
        <begin position="217"/>
        <end position="270"/>
    </location>
</feature>
<evidence type="ECO:0000313" key="2">
    <source>
        <dbReference type="EMBL" id="CAK4031830.1"/>
    </source>
</evidence>
<reference evidence="2" key="1">
    <citation type="submission" date="2023-11" db="EMBL/GenBank/DDBJ databases">
        <authorList>
            <person name="Alioto T."/>
            <person name="Alioto T."/>
            <person name="Gomez Garrido J."/>
        </authorList>
    </citation>
    <scope>NUCLEOTIDE SEQUENCE</scope>
</reference>
<dbReference type="AlphaFoldDB" id="A0AAI8Z373"/>